<keyword evidence="10 12" id="KW-0139">CF(1)</keyword>
<comment type="catalytic activity">
    <reaction evidence="12">
        <text>ATP + H2O + 4 H(+)(in) = ADP + phosphate + 5 H(+)(out)</text>
        <dbReference type="Rhea" id="RHEA:57720"/>
        <dbReference type="ChEBI" id="CHEBI:15377"/>
        <dbReference type="ChEBI" id="CHEBI:15378"/>
        <dbReference type="ChEBI" id="CHEBI:30616"/>
        <dbReference type="ChEBI" id="CHEBI:43474"/>
        <dbReference type="ChEBI" id="CHEBI:456216"/>
        <dbReference type="EC" id="7.1.2.2"/>
    </reaction>
</comment>
<dbReference type="AlphaFoldDB" id="A0A1M6B9N6"/>
<dbReference type="PANTHER" id="PTHR48082">
    <property type="entry name" value="ATP SYNTHASE SUBUNIT ALPHA, MITOCHONDRIAL"/>
    <property type="match status" value="1"/>
</dbReference>
<reference evidence="16 17" key="1">
    <citation type="submission" date="2016-11" db="EMBL/GenBank/DDBJ databases">
        <authorList>
            <person name="Jaros S."/>
            <person name="Januszkiewicz K."/>
            <person name="Wedrychowicz H."/>
        </authorList>
    </citation>
    <scope>NUCLEOTIDE SEQUENCE [LARGE SCALE GENOMIC DNA]</scope>
    <source>
        <strain evidence="16 17">DSM 21864</strain>
    </source>
</reference>
<dbReference type="Pfam" id="PF00006">
    <property type="entry name" value="ATP-synt_ab"/>
    <property type="match status" value="1"/>
</dbReference>
<dbReference type="Pfam" id="PF02874">
    <property type="entry name" value="ATP-synt_ab_N"/>
    <property type="match status" value="1"/>
</dbReference>
<evidence type="ECO:0000259" key="15">
    <source>
        <dbReference type="Pfam" id="PF02874"/>
    </source>
</evidence>
<dbReference type="CDD" id="cd18116">
    <property type="entry name" value="ATP-synt_F1_alpha_N"/>
    <property type="match status" value="1"/>
</dbReference>
<feature type="domain" description="ATPase F1/V1/A1 complex alpha/beta subunit nucleotide-binding" evidence="13">
    <location>
        <begin position="149"/>
        <end position="364"/>
    </location>
</feature>
<accession>A0A1M6B9N6</accession>
<feature type="domain" description="ATP synthase alpha subunit C-terminal" evidence="14">
    <location>
        <begin position="371"/>
        <end position="496"/>
    </location>
</feature>
<evidence type="ECO:0000256" key="10">
    <source>
        <dbReference type="ARBA" id="ARBA00023196"/>
    </source>
</evidence>
<dbReference type="SUPFAM" id="SSF50615">
    <property type="entry name" value="N-terminal domain of alpha and beta subunits of F1 ATP synthase"/>
    <property type="match status" value="1"/>
</dbReference>
<dbReference type="EMBL" id="FQZO01000001">
    <property type="protein sequence ID" value="SHI45288.1"/>
    <property type="molecule type" value="Genomic_DNA"/>
</dbReference>
<dbReference type="OrthoDB" id="9803053at2"/>
<comment type="similarity">
    <text evidence="2 12">Belongs to the ATPase alpha/beta chains family.</text>
</comment>
<gene>
    <name evidence="12" type="primary">atpA</name>
    <name evidence="16" type="ORF">SAMN05444401_0674</name>
</gene>
<proteinExistence type="inferred from homology"/>
<dbReference type="FunFam" id="3.40.50.300:FF:000002">
    <property type="entry name" value="ATP synthase subunit alpha"/>
    <property type="match status" value="1"/>
</dbReference>
<evidence type="ECO:0000259" key="14">
    <source>
        <dbReference type="Pfam" id="PF00306"/>
    </source>
</evidence>
<dbReference type="Gene3D" id="3.40.50.300">
    <property type="entry name" value="P-loop containing nucleotide triphosphate hydrolases"/>
    <property type="match status" value="1"/>
</dbReference>
<evidence type="ECO:0000313" key="17">
    <source>
        <dbReference type="Proteomes" id="UP000184080"/>
    </source>
</evidence>
<dbReference type="SUPFAM" id="SSF47917">
    <property type="entry name" value="C-terminal domain of alpha and beta subunits of F1 ATP synthase"/>
    <property type="match status" value="1"/>
</dbReference>
<dbReference type="InterPro" id="IPR023366">
    <property type="entry name" value="ATP_synth_asu-like_sf"/>
</dbReference>
<dbReference type="InterPro" id="IPR020003">
    <property type="entry name" value="ATPase_a/bsu_AS"/>
</dbReference>
<evidence type="ECO:0000256" key="2">
    <source>
        <dbReference type="ARBA" id="ARBA00008936"/>
    </source>
</evidence>
<evidence type="ECO:0000256" key="5">
    <source>
        <dbReference type="ARBA" id="ARBA00022741"/>
    </source>
</evidence>
<keyword evidence="6 12" id="KW-0067">ATP-binding</keyword>
<evidence type="ECO:0000313" key="16">
    <source>
        <dbReference type="EMBL" id="SHI45288.1"/>
    </source>
</evidence>
<keyword evidence="17" id="KW-1185">Reference proteome</keyword>
<dbReference type="NCBIfam" id="NF009884">
    <property type="entry name" value="PRK13343.1"/>
    <property type="match status" value="1"/>
</dbReference>
<evidence type="ECO:0000256" key="11">
    <source>
        <dbReference type="ARBA" id="ARBA00023310"/>
    </source>
</evidence>
<protein>
    <recommendedName>
        <fullName evidence="12">ATP synthase subunit alpha</fullName>
        <ecNumber evidence="12">7.1.2.2</ecNumber>
    </recommendedName>
    <alternativeName>
        <fullName evidence="12">ATP synthase F1 sector subunit alpha</fullName>
    </alternativeName>
    <alternativeName>
        <fullName evidence="12">F-ATPase subunit alpha</fullName>
    </alternativeName>
</protein>
<keyword evidence="7 12" id="KW-1278">Translocase</keyword>
<evidence type="ECO:0000256" key="9">
    <source>
        <dbReference type="ARBA" id="ARBA00023136"/>
    </source>
</evidence>
<dbReference type="Gene3D" id="2.40.30.20">
    <property type="match status" value="1"/>
</dbReference>
<evidence type="ECO:0000256" key="12">
    <source>
        <dbReference type="HAMAP-Rule" id="MF_01346"/>
    </source>
</evidence>
<dbReference type="NCBIfam" id="TIGR00962">
    <property type="entry name" value="atpA"/>
    <property type="match status" value="1"/>
</dbReference>
<dbReference type="Gene3D" id="1.20.150.20">
    <property type="entry name" value="ATP synthase alpha/beta chain, C-terminal domain"/>
    <property type="match status" value="1"/>
</dbReference>
<dbReference type="FunFam" id="2.40.30.20:FF:000001">
    <property type="entry name" value="ATP synthase subunit alpha"/>
    <property type="match status" value="1"/>
</dbReference>
<dbReference type="GO" id="GO:0046933">
    <property type="term" value="F:proton-transporting ATP synthase activity, rotational mechanism"/>
    <property type="evidence" value="ECO:0007669"/>
    <property type="project" value="UniProtKB-UniRule"/>
</dbReference>
<dbReference type="InterPro" id="IPR005294">
    <property type="entry name" value="ATP_synth_F1_asu"/>
</dbReference>
<dbReference type="EC" id="7.1.2.2" evidence="12"/>
<comment type="function">
    <text evidence="12">Produces ATP from ADP in the presence of a proton gradient across the membrane. The alpha chain is a regulatory subunit.</text>
</comment>
<evidence type="ECO:0000256" key="1">
    <source>
        <dbReference type="ARBA" id="ARBA00004170"/>
    </source>
</evidence>
<dbReference type="PROSITE" id="PS00152">
    <property type="entry name" value="ATPASE_ALPHA_BETA"/>
    <property type="match status" value="1"/>
</dbReference>
<comment type="subcellular location">
    <subcellularLocation>
        <location evidence="12">Cell membrane</location>
        <topology evidence="12">Peripheral membrane protein</topology>
    </subcellularLocation>
    <subcellularLocation>
        <location evidence="1">Membrane</location>
        <topology evidence="1">Peripheral membrane protein</topology>
    </subcellularLocation>
</comment>
<dbReference type="RefSeq" id="WP_073003790.1">
    <property type="nucleotide sequence ID" value="NZ_FQZO01000001.1"/>
</dbReference>
<dbReference type="InterPro" id="IPR027417">
    <property type="entry name" value="P-loop_NTPase"/>
</dbReference>
<name>A0A1M6B9N6_9CLOT</name>
<keyword evidence="3 12" id="KW-0813">Transport</keyword>
<organism evidence="16 17">
    <name type="scientific">Clostridium amylolyticum</name>
    <dbReference type="NCBI Taxonomy" id="1121298"/>
    <lineage>
        <taxon>Bacteria</taxon>
        <taxon>Bacillati</taxon>
        <taxon>Bacillota</taxon>
        <taxon>Clostridia</taxon>
        <taxon>Eubacteriales</taxon>
        <taxon>Clostridiaceae</taxon>
        <taxon>Clostridium</taxon>
    </lineage>
</organism>
<evidence type="ECO:0000256" key="6">
    <source>
        <dbReference type="ARBA" id="ARBA00022840"/>
    </source>
</evidence>
<evidence type="ECO:0000256" key="4">
    <source>
        <dbReference type="ARBA" id="ARBA00022475"/>
    </source>
</evidence>
<sequence>MNIKPEEITSIIKREIQRYEKKIKTVDSGTIIQIGDGISRVYGLDECMEGELLEFPNNIYGMALNLEQDNVGCVLLGPEKNIKEGDVVKRTGKIVEVPVGDALIGRVVNSLGVPVDGKGLIKNDGMRPIEIPAPSIIERSSVNEPLQTGIKAIDSMIPIGKGQRELIIGDRQTGKTALALDTILNQKGKDVVCIYVAIGQKQSTVAHIVNTLTEMGALDYTVVVESTASDSAPLQYLAPYAGCSIGEYFMNKGKDVLIIYDDLSKHAVAYRTMSLLLRRPPGREAYPGDVFYIHSRLLERAAKLSKELGGGSLTALPIIETLAGDVTSYIPTNVISITDGQIFLETELFYAGQRPAVNAGISVSRVGGNAQIKAMKQVAGTLRLELAQYRELAAFAQFGSDLDKDAQRRLEKGKRLVEVLKQDQYKPMPVEEQIIILYAAVNDFMSDIKIVDIRRFEAAMLEYMNTHHRDISKEISSKKILSDELKEKLEAAILEFKKVFLKELVD</sequence>
<dbReference type="InterPro" id="IPR038376">
    <property type="entry name" value="ATP_synth_asu_C_sf"/>
</dbReference>
<dbReference type="CDD" id="cd18113">
    <property type="entry name" value="ATP-synt_F1_alpha_C"/>
    <property type="match status" value="1"/>
</dbReference>
<dbReference type="InterPro" id="IPR000793">
    <property type="entry name" value="ATP_synth_asu_C"/>
</dbReference>
<dbReference type="PANTHER" id="PTHR48082:SF2">
    <property type="entry name" value="ATP SYNTHASE SUBUNIT ALPHA, MITOCHONDRIAL"/>
    <property type="match status" value="1"/>
</dbReference>
<dbReference type="InterPro" id="IPR000194">
    <property type="entry name" value="ATPase_F1/V1/A1_a/bsu_nucl-bd"/>
</dbReference>
<dbReference type="HAMAP" id="MF_01346">
    <property type="entry name" value="ATP_synth_alpha_bact"/>
    <property type="match status" value="1"/>
</dbReference>
<dbReference type="InterPro" id="IPR036121">
    <property type="entry name" value="ATPase_F1/V1/A1_a/bsu_N_sf"/>
</dbReference>
<keyword evidence="4 12" id="KW-1003">Cell membrane</keyword>
<feature type="site" description="Required for activity" evidence="12">
    <location>
        <position position="362"/>
    </location>
</feature>
<keyword evidence="9 12" id="KW-0472">Membrane</keyword>
<dbReference type="Proteomes" id="UP000184080">
    <property type="component" value="Unassembled WGS sequence"/>
</dbReference>
<dbReference type="InterPro" id="IPR033732">
    <property type="entry name" value="ATP_synth_F1_a_nt-bd_dom"/>
</dbReference>
<evidence type="ECO:0000256" key="8">
    <source>
        <dbReference type="ARBA" id="ARBA00023065"/>
    </source>
</evidence>
<dbReference type="PIRSF" id="PIRSF039088">
    <property type="entry name" value="F_ATPase_subunit_alpha"/>
    <property type="match status" value="1"/>
</dbReference>
<dbReference type="STRING" id="1121298.SAMN05444401_0674"/>
<dbReference type="FunFam" id="1.20.150.20:FF:000001">
    <property type="entry name" value="ATP synthase subunit alpha"/>
    <property type="match status" value="1"/>
</dbReference>
<dbReference type="SUPFAM" id="SSF52540">
    <property type="entry name" value="P-loop containing nucleoside triphosphate hydrolases"/>
    <property type="match status" value="1"/>
</dbReference>
<keyword evidence="12" id="KW-0375">Hydrogen ion transport</keyword>
<dbReference type="GO" id="GO:0005524">
    <property type="term" value="F:ATP binding"/>
    <property type="evidence" value="ECO:0007669"/>
    <property type="project" value="UniProtKB-UniRule"/>
</dbReference>
<keyword evidence="8 12" id="KW-0406">Ion transport</keyword>
<dbReference type="GO" id="GO:0043531">
    <property type="term" value="F:ADP binding"/>
    <property type="evidence" value="ECO:0007669"/>
    <property type="project" value="TreeGrafter"/>
</dbReference>
<dbReference type="CDD" id="cd01132">
    <property type="entry name" value="F1-ATPase_alpha_CD"/>
    <property type="match status" value="1"/>
</dbReference>
<evidence type="ECO:0000259" key="13">
    <source>
        <dbReference type="Pfam" id="PF00006"/>
    </source>
</evidence>
<dbReference type="InterPro" id="IPR004100">
    <property type="entry name" value="ATPase_F1/V1/A1_a/bsu_N"/>
</dbReference>
<feature type="binding site" evidence="12">
    <location>
        <begin position="169"/>
        <end position="176"/>
    </location>
    <ligand>
        <name>ATP</name>
        <dbReference type="ChEBI" id="CHEBI:30616"/>
    </ligand>
</feature>
<dbReference type="Pfam" id="PF00306">
    <property type="entry name" value="ATP-synt_ab_C"/>
    <property type="match status" value="1"/>
</dbReference>
<dbReference type="GO" id="GO:0005886">
    <property type="term" value="C:plasma membrane"/>
    <property type="evidence" value="ECO:0007669"/>
    <property type="project" value="UniProtKB-SubCell"/>
</dbReference>
<keyword evidence="5 12" id="KW-0547">Nucleotide-binding</keyword>
<evidence type="ECO:0000256" key="3">
    <source>
        <dbReference type="ARBA" id="ARBA00022448"/>
    </source>
</evidence>
<feature type="domain" description="ATPase F1/V1/A1 complex alpha/beta subunit N-terminal" evidence="15">
    <location>
        <begin position="27"/>
        <end position="92"/>
    </location>
</feature>
<evidence type="ECO:0000256" key="7">
    <source>
        <dbReference type="ARBA" id="ARBA00022967"/>
    </source>
</evidence>
<keyword evidence="11 12" id="KW-0066">ATP synthesis</keyword>
<dbReference type="GO" id="GO:0045259">
    <property type="term" value="C:proton-transporting ATP synthase complex"/>
    <property type="evidence" value="ECO:0007669"/>
    <property type="project" value="UniProtKB-KW"/>
</dbReference>